<dbReference type="GO" id="GO:0006229">
    <property type="term" value="P:dUTP biosynthetic process"/>
    <property type="evidence" value="ECO:0007669"/>
    <property type="project" value="UniProtKB-UniRule"/>
</dbReference>
<dbReference type="Proteomes" id="UP000231878">
    <property type="component" value="Unassembled WGS sequence"/>
</dbReference>
<name>A0A069B320_BURPE</name>
<feature type="binding site" evidence="4">
    <location>
        <position position="157"/>
    </location>
    <ligand>
        <name>dCTP</name>
        <dbReference type="ChEBI" id="CHEBI:61481"/>
    </ligand>
</feature>
<dbReference type="eggNOG" id="COG0717">
    <property type="taxonomic scope" value="Bacteria"/>
</dbReference>
<keyword evidence="2 4" id="KW-0378">Hydrolase</keyword>
<evidence type="ECO:0000256" key="1">
    <source>
        <dbReference type="ARBA" id="ARBA00022741"/>
    </source>
</evidence>
<feature type="binding site" evidence="4">
    <location>
        <begin position="136"/>
        <end position="138"/>
    </location>
    <ligand>
        <name>dCTP</name>
        <dbReference type="ChEBI" id="CHEBI:61481"/>
    </ligand>
</feature>
<dbReference type="SMR" id="A0A069B320"/>
<comment type="function">
    <text evidence="4">Catalyzes the deamination of dCTP to dUTP.</text>
</comment>
<comment type="similarity">
    <text evidence="4">Belongs to the dCTP deaminase family.</text>
</comment>
<dbReference type="AlphaFoldDB" id="A0A069B320"/>
<comment type="catalytic activity">
    <reaction evidence="4">
        <text>dCTP + H2O + H(+) = dUTP + NH4(+)</text>
        <dbReference type="Rhea" id="RHEA:22680"/>
        <dbReference type="ChEBI" id="CHEBI:15377"/>
        <dbReference type="ChEBI" id="CHEBI:15378"/>
        <dbReference type="ChEBI" id="CHEBI:28938"/>
        <dbReference type="ChEBI" id="CHEBI:61481"/>
        <dbReference type="ChEBI" id="CHEBI:61555"/>
        <dbReference type="EC" id="3.5.4.13"/>
    </reaction>
</comment>
<keyword evidence="3 4" id="KW-0546">Nucleotide metabolism</keyword>
<dbReference type="GO" id="GO:0008829">
    <property type="term" value="F:dCTP deaminase activity"/>
    <property type="evidence" value="ECO:0007669"/>
    <property type="project" value="UniProtKB-UniRule"/>
</dbReference>
<reference evidence="5 7" key="1">
    <citation type="submission" date="2014-08" db="EMBL/GenBank/DDBJ databases">
        <authorList>
            <person name="Bunnell A."/>
            <person name="Chain P.S."/>
            <person name="Chertkov O."/>
            <person name="Currie B.J."/>
            <person name="Daligault H.E."/>
            <person name="Davenport K.W."/>
            <person name="Davis C."/>
            <person name="Gleasner C.D."/>
            <person name="Johnson S.L."/>
            <person name="Kaestli M."/>
            <person name="Koren S."/>
            <person name="Kunde Y.A."/>
            <person name="Mayo M."/>
            <person name="McMurry K.K."/>
            <person name="Price E.P."/>
            <person name="Reitenga K.G."/>
            <person name="Robison R."/>
            <person name="Rosovitz M.J."/>
            <person name="Sarovich D.S."/>
            <person name="Teshima H."/>
        </authorList>
    </citation>
    <scope>NUCLEOTIDE SEQUENCE [LARGE SCALE GENOMIC DNA]</scope>
    <source>
        <strain evidence="5 7">MSHR44</strain>
    </source>
</reference>
<organism evidence="5 7">
    <name type="scientific">Burkholderia pseudomallei</name>
    <name type="common">Pseudomonas pseudomallei</name>
    <dbReference type="NCBI Taxonomy" id="28450"/>
    <lineage>
        <taxon>Bacteria</taxon>
        <taxon>Pseudomonadati</taxon>
        <taxon>Pseudomonadota</taxon>
        <taxon>Betaproteobacteria</taxon>
        <taxon>Burkholderiales</taxon>
        <taxon>Burkholderiaceae</taxon>
        <taxon>Burkholderia</taxon>
        <taxon>pseudomallei group</taxon>
    </lineage>
</organism>
<evidence type="ECO:0000313" key="6">
    <source>
        <dbReference type="EMBL" id="PJO62496.1"/>
    </source>
</evidence>
<dbReference type="Gene3D" id="2.70.40.10">
    <property type="match status" value="1"/>
</dbReference>
<dbReference type="InterPro" id="IPR011962">
    <property type="entry name" value="dCTP_deaminase"/>
</dbReference>
<comment type="pathway">
    <text evidence="4">Pyrimidine metabolism; dUMP biosynthesis; dUMP from dCTP (dUTP route): step 1/2.</text>
</comment>
<dbReference type="KEGG" id="but:X994_1732"/>
<evidence type="ECO:0000313" key="8">
    <source>
        <dbReference type="Proteomes" id="UP000231878"/>
    </source>
</evidence>
<accession>A0A069B320</accession>
<dbReference type="SUPFAM" id="SSF51283">
    <property type="entry name" value="dUTPase-like"/>
    <property type="match status" value="1"/>
</dbReference>
<comment type="caution">
    <text evidence="4">Lacks conserved residue(s) required for the propagation of feature annotation.</text>
</comment>
<dbReference type="InterPro" id="IPR036157">
    <property type="entry name" value="dUTPase-like_sf"/>
</dbReference>
<sequence>MSIKSDKWIRRMAEEHKMIEPFVPDQVRAAEDGRKIVSYGTSSYGYDIRCADEFKIFTNINSTIVDPKNFDEGSFVDFKGDVCIIPPNSFALARTVEYFRIPRTVLTVCLGKSTYARCGIIVNVTPFEPEWEGYVTLEFSNTTPLPAKIYANEGVAQVLFFESDEVCDVSYADRGGKYQGQRGVTLPKT</sequence>
<dbReference type="EMBL" id="PHRB01000045">
    <property type="protein sequence ID" value="PJO62496.1"/>
    <property type="molecule type" value="Genomic_DNA"/>
</dbReference>
<dbReference type="CDD" id="cd07557">
    <property type="entry name" value="trimeric_dUTPase"/>
    <property type="match status" value="1"/>
</dbReference>
<feature type="binding site" evidence="4">
    <location>
        <position position="171"/>
    </location>
    <ligand>
        <name>dCTP</name>
        <dbReference type="ChEBI" id="CHEBI:61481"/>
    </ligand>
</feature>
<dbReference type="GeneID" id="93059502"/>
<evidence type="ECO:0000256" key="2">
    <source>
        <dbReference type="ARBA" id="ARBA00022801"/>
    </source>
</evidence>
<dbReference type="GO" id="GO:0000166">
    <property type="term" value="F:nucleotide binding"/>
    <property type="evidence" value="ECO:0007669"/>
    <property type="project" value="UniProtKB-KW"/>
</dbReference>
<dbReference type="GO" id="GO:0006226">
    <property type="term" value="P:dUMP biosynthetic process"/>
    <property type="evidence" value="ECO:0007669"/>
    <property type="project" value="UniProtKB-UniPathway"/>
</dbReference>
<evidence type="ECO:0000256" key="3">
    <source>
        <dbReference type="ARBA" id="ARBA00023080"/>
    </source>
</evidence>
<dbReference type="PANTHER" id="PTHR42680">
    <property type="entry name" value="DCTP DEAMINASE"/>
    <property type="match status" value="1"/>
</dbReference>
<comment type="caution">
    <text evidence="5">The sequence shown here is derived from an EMBL/GenBank/DDBJ whole genome shotgun (WGS) entry which is preliminary data.</text>
</comment>
<feature type="binding site" evidence="4">
    <location>
        <position position="177"/>
    </location>
    <ligand>
        <name>dCTP</name>
        <dbReference type="ChEBI" id="CHEBI:61481"/>
    </ligand>
</feature>
<keyword evidence="1 4" id="KW-0547">Nucleotide-binding</keyword>
<dbReference type="Proteomes" id="UP000030475">
    <property type="component" value="Unassembled WGS sequence"/>
</dbReference>
<comment type="subunit">
    <text evidence="4">Homotrimer.</text>
</comment>
<dbReference type="RefSeq" id="WP_004192666.1">
    <property type="nucleotide sequence ID" value="NZ_AP028071.1"/>
</dbReference>
<dbReference type="Pfam" id="PF22769">
    <property type="entry name" value="DCD"/>
    <property type="match status" value="1"/>
</dbReference>
<evidence type="ECO:0000313" key="5">
    <source>
        <dbReference type="EMBL" id="KGX08054.1"/>
    </source>
</evidence>
<feature type="active site" description="Proton donor/acceptor" evidence="4">
    <location>
        <position position="138"/>
    </location>
</feature>
<feature type="binding site" evidence="4">
    <location>
        <begin position="112"/>
        <end position="117"/>
    </location>
    <ligand>
        <name>dCTP</name>
        <dbReference type="ChEBI" id="CHEBI:61481"/>
    </ligand>
</feature>
<proteinExistence type="inferred from homology"/>
<dbReference type="FunFam" id="2.70.40.10:FF:000001">
    <property type="entry name" value="dCTP deaminase"/>
    <property type="match status" value="1"/>
</dbReference>
<protein>
    <recommendedName>
        <fullName evidence="4">dCTP deaminase</fullName>
        <ecNumber evidence="4">3.5.4.13</ecNumber>
    </recommendedName>
    <alternativeName>
        <fullName evidence="4">Deoxycytidine triphosphate deaminase</fullName>
    </alternativeName>
</protein>
<dbReference type="NCBIfam" id="TIGR02274">
    <property type="entry name" value="dCTP_deam"/>
    <property type="match status" value="1"/>
</dbReference>
<dbReference type="HAMAP" id="MF_00146">
    <property type="entry name" value="dCTP_deaminase"/>
    <property type="match status" value="1"/>
</dbReference>
<gene>
    <name evidence="4 5" type="primary">dcd</name>
    <name evidence="6" type="ORF">CWD88_31050</name>
    <name evidence="5" type="ORF">Y036_1033</name>
</gene>
<dbReference type="OrthoDB" id="9780956at2"/>
<reference evidence="6 8" key="2">
    <citation type="submission" date="2017-11" db="EMBL/GenBank/DDBJ databases">
        <title>Molecular characterization of Burkholderia pseudomallei and closely related isolates from Vietnam.</title>
        <authorList>
            <person name="Ustinov D.V."/>
            <person name="Antonov A.S."/>
            <person name="Avdusheva E.F."/>
            <person name="Shpak I.M."/>
            <person name="Zakharova I.B."/>
            <person name="Thi L.A."/>
            <person name="Teteryatnikova N."/>
            <person name="Lopasteyskaya Y.A."/>
            <person name="Kuzyutina J.A."/>
            <person name="Ngo T.N."/>
            <person name="Victorov D.V."/>
        </authorList>
    </citation>
    <scope>NUCLEOTIDE SEQUENCE [LARGE SCALE GENOMIC DNA]</scope>
    <source>
        <strain evidence="6 8">V1512</strain>
    </source>
</reference>
<dbReference type="PANTHER" id="PTHR42680:SF3">
    <property type="entry name" value="DCTP DEAMINASE"/>
    <property type="match status" value="1"/>
</dbReference>
<dbReference type="GO" id="GO:0015949">
    <property type="term" value="P:nucleobase-containing small molecule interconversion"/>
    <property type="evidence" value="ECO:0007669"/>
    <property type="project" value="TreeGrafter"/>
</dbReference>
<evidence type="ECO:0000256" key="4">
    <source>
        <dbReference type="HAMAP-Rule" id="MF_00146"/>
    </source>
</evidence>
<feature type="binding site" evidence="4">
    <location>
        <position position="181"/>
    </location>
    <ligand>
        <name>dCTP</name>
        <dbReference type="ChEBI" id="CHEBI:61481"/>
    </ligand>
</feature>
<evidence type="ECO:0000313" key="7">
    <source>
        <dbReference type="Proteomes" id="UP000030475"/>
    </source>
</evidence>
<dbReference type="EC" id="3.5.4.13" evidence="4"/>
<dbReference type="EMBL" id="JQIM01000010">
    <property type="protein sequence ID" value="KGX08054.1"/>
    <property type="molecule type" value="Genomic_DNA"/>
</dbReference>
<dbReference type="InterPro" id="IPR033704">
    <property type="entry name" value="dUTPase_trimeric"/>
</dbReference>